<protein>
    <submittedName>
        <fullName evidence="2">Uncharacterized protein</fullName>
    </submittedName>
</protein>
<evidence type="ECO:0000256" key="1">
    <source>
        <dbReference type="SAM" id="MobiDB-lite"/>
    </source>
</evidence>
<dbReference type="Proteomes" id="UP001556367">
    <property type="component" value="Unassembled WGS sequence"/>
</dbReference>
<organism evidence="2 3">
    <name type="scientific">Hohenbuehelia grisea</name>
    <dbReference type="NCBI Taxonomy" id="104357"/>
    <lineage>
        <taxon>Eukaryota</taxon>
        <taxon>Fungi</taxon>
        <taxon>Dikarya</taxon>
        <taxon>Basidiomycota</taxon>
        <taxon>Agaricomycotina</taxon>
        <taxon>Agaricomycetes</taxon>
        <taxon>Agaricomycetidae</taxon>
        <taxon>Agaricales</taxon>
        <taxon>Pleurotineae</taxon>
        <taxon>Pleurotaceae</taxon>
        <taxon>Hohenbuehelia</taxon>
    </lineage>
</organism>
<sequence length="306" mass="32964">MHDESTPRPSTVHEPEPSVTILDNPTSVEPKTDNNISNENEPIVKPTESSEWLPAIDDGPTATQGHTRAGSAGSILKNRQSAASSLRSRDQAQNGLARSGSVGAASVGRRSLFNNRDGDAVNGSAFINGAGTVGPDATPEVDSSVHARGASADAALSPKQRSRIIKSEQKNSKKLTKIIKEEGKVEKQSLSLAIAELGALQKIQKAAIKREAKCQSSHNKALTSHQKLEATFLDLRTRYEASQAVLNAGADALENARSNARDTTEKMQEKSQEVESLRTMLGVDQREREVKLAELSGKKVSVRRWK</sequence>
<comment type="caution">
    <text evidence="2">The sequence shown here is derived from an EMBL/GenBank/DDBJ whole genome shotgun (WGS) entry which is preliminary data.</text>
</comment>
<feature type="compositionally biased region" description="Basic and acidic residues" evidence="1">
    <location>
        <begin position="1"/>
        <end position="16"/>
    </location>
</feature>
<feature type="compositionally biased region" description="Polar residues" evidence="1">
    <location>
        <begin position="77"/>
        <end position="96"/>
    </location>
</feature>
<keyword evidence="3" id="KW-1185">Reference proteome</keyword>
<feature type="region of interest" description="Disordered" evidence="1">
    <location>
        <begin position="256"/>
        <end position="277"/>
    </location>
</feature>
<feature type="compositionally biased region" description="Polar residues" evidence="1">
    <location>
        <begin position="21"/>
        <end position="40"/>
    </location>
</feature>
<reference evidence="3" key="1">
    <citation type="submission" date="2024-06" db="EMBL/GenBank/DDBJ databases">
        <title>Multi-omics analyses provide insights into the biosynthesis of the anticancer antibiotic pleurotin in Hohenbuehelia grisea.</title>
        <authorList>
            <person name="Weaver J.A."/>
            <person name="Alberti F."/>
        </authorList>
    </citation>
    <scope>NUCLEOTIDE SEQUENCE [LARGE SCALE GENOMIC DNA]</scope>
    <source>
        <strain evidence="3">T-177</strain>
    </source>
</reference>
<evidence type="ECO:0000313" key="2">
    <source>
        <dbReference type="EMBL" id="KAL0953270.1"/>
    </source>
</evidence>
<dbReference type="EMBL" id="JASNQZ010000008">
    <property type="protein sequence ID" value="KAL0953270.1"/>
    <property type="molecule type" value="Genomic_DNA"/>
</dbReference>
<proteinExistence type="predicted"/>
<gene>
    <name evidence="2" type="ORF">HGRIS_004520</name>
</gene>
<name>A0ABR3JC47_9AGAR</name>
<evidence type="ECO:0000313" key="3">
    <source>
        <dbReference type="Proteomes" id="UP001556367"/>
    </source>
</evidence>
<feature type="region of interest" description="Disordered" evidence="1">
    <location>
        <begin position="1"/>
        <end position="172"/>
    </location>
</feature>
<accession>A0ABR3JC47</accession>
<feature type="compositionally biased region" description="Basic and acidic residues" evidence="1">
    <location>
        <begin position="259"/>
        <end position="276"/>
    </location>
</feature>